<comment type="caution">
    <text evidence="1">The sequence shown here is derived from an EMBL/GenBank/DDBJ whole genome shotgun (WGS) entry which is preliminary data.</text>
</comment>
<dbReference type="Proteomes" id="UP000324800">
    <property type="component" value="Unassembled WGS sequence"/>
</dbReference>
<organism evidence="1 2">
    <name type="scientific">Streblomastix strix</name>
    <dbReference type="NCBI Taxonomy" id="222440"/>
    <lineage>
        <taxon>Eukaryota</taxon>
        <taxon>Metamonada</taxon>
        <taxon>Preaxostyla</taxon>
        <taxon>Oxymonadida</taxon>
        <taxon>Streblomastigidae</taxon>
        <taxon>Streblomastix</taxon>
    </lineage>
</organism>
<dbReference type="SUPFAM" id="SSF56672">
    <property type="entry name" value="DNA/RNA polymerases"/>
    <property type="match status" value="1"/>
</dbReference>
<protein>
    <submittedName>
        <fullName evidence="1">Uncharacterized protein</fullName>
    </submittedName>
</protein>
<accession>A0A5J4UTJ6</accession>
<dbReference type="InterPro" id="IPR043502">
    <property type="entry name" value="DNA/RNA_pol_sf"/>
</dbReference>
<evidence type="ECO:0000313" key="2">
    <source>
        <dbReference type="Proteomes" id="UP000324800"/>
    </source>
</evidence>
<gene>
    <name evidence="1" type="ORF">EZS28_030911</name>
</gene>
<proteinExistence type="predicted"/>
<name>A0A5J4UTJ6_9EUKA</name>
<evidence type="ECO:0000313" key="1">
    <source>
        <dbReference type="EMBL" id="KAA6373564.1"/>
    </source>
</evidence>
<reference evidence="1 2" key="1">
    <citation type="submission" date="2019-03" db="EMBL/GenBank/DDBJ databases">
        <title>Single cell metagenomics reveals metabolic interactions within the superorganism composed of flagellate Streblomastix strix and complex community of Bacteroidetes bacteria on its surface.</title>
        <authorList>
            <person name="Treitli S.C."/>
            <person name="Kolisko M."/>
            <person name="Husnik F."/>
            <person name="Keeling P."/>
            <person name="Hampl V."/>
        </authorList>
    </citation>
    <scope>NUCLEOTIDE SEQUENCE [LARGE SCALE GENOMIC DNA]</scope>
    <source>
        <strain evidence="1">ST1C</strain>
    </source>
</reference>
<sequence length="175" mass="20202">MNTEKSETEPNQTVIFLGREWNLANATVKTKPKKRLLLLHDQYNRKRWTKTLTEITVKQTAKLIGKLNYFRLQFQDDSLFLNIMDHQKAQAARLRGRNTTMIMNNTAIPDINWWVAELRANISAQLIQIQLQMTITTDAAPCGWGSTLERIGNDSVCSWNLEEKISEVNKQQQGI</sequence>
<dbReference type="EMBL" id="SNRW01012640">
    <property type="protein sequence ID" value="KAA6373564.1"/>
    <property type="molecule type" value="Genomic_DNA"/>
</dbReference>
<dbReference type="AlphaFoldDB" id="A0A5J4UTJ6"/>